<evidence type="ECO:0000256" key="3">
    <source>
        <dbReference type="ARBA" id="ARBA00023002"/>
    </source>
</evidence>
<dbReference type="Gene3D" id="3.30.465.10">
    <property type="match status" value="1"/>
</dbReference>
<evidence type="ECO:0000259" key="4">
    <source>
        <dbReference type="PROSITE" id="PS51387"/>
    </source>
</evidence>
<dbReference type="PANTHER" id="PTHR42659:SF2">
    <property type="entry name" value="XANTHINE DEHYDROGENASE SUBUNIT C-RELATED"/>
    <property type="match status" value="1"/>
</dbReference>
<comment type="caution">
    <text evidence="5">The sequence shown here is derived from an EMBL/GenBank/DDBJ whole genome shotgun (WGS) entry which is preliminary data.</text>
</comment>
<dbReference type="InterPro" id="IPR016166">
    <property type="entry name" value="FAD-bd_PCMH"/>
</dbReference>
<keyword evidence="2" id="KW-0274">FAD</keyword>
<evidence type="ECO:0000256" key="2">
    <source>
        <dbReference type="ARBA" id="ARBA00022827"/>
    </source>
</evidence>
<dbReference type="InterPro" id="IPR005107">
    <property type="entry name" value="CO_DH_flav_C"/>
</dbReference>
<name>A0ABS4TTQ1_9PSEU</name>
<sequence>MLLPSSAAEAVDLLRQGGWIVSGGTVVMPRVNTGAIPVDRLVSLRKAGLDEIHVDHTTATLGAATTLAKIGAYDGLRFLHPVIRSIASPPVRNLATVGGNLFVAQPHGDLAVALLALDARVEIVGRDGTREVSVGELSANPGEIVSTVHFELPRKGTWFYRKAMRRKHNSASIVTVAAVVAVEDGVVRSVRIALGGVAPRPIRAHAAEQALLGGVFDRSTVESAAEAAREGIEPFDDAYASAWYRARVLPVHVRRALLGE</sequence>
<evidence type="ECO:0000313" key="5">
    <source>
        <dbReference type="EMBL" id="MBP2327783.1"/>
    </source>
</evidence>
<reference evidence="5 6" key="1">
    <citation type="submission" date="2021-03" db="EMBL/GenBank/DDBJ databases">
        <title>Sequencing the genomes of 1000 actinobacteria strains.</title>
        <authorList>
            <person name="Klenk H.-P."/>
        </authorList>
    </citation>
    <scope>NUCLEOTIDE SEQUENCE [LARGE SCALE GENOMIC DNA]</scope>
    <source>
        <strain evidence="5 6">DSM 46670</strain>
    </source>
</reference>
<dbReference type="Gene3D" id="3.30.390.50">
    <property type="entry name" value="CO dehydrogenase flavoprotein, C-terminal domain"/>
    <property type="match status" value="1"/>
</dbReference>
<protein>
    <submittedName>
        <fullName evidence="5">CO/xanthine dehydrogenase FAD-binding subunit</fullName>
    </submittedName>
</protein>
<organism evidence="5 6">
    <name type="scientific">Kibdelosporangium banguiense</name>
    <dbReference type="NCBI Taxonomy" id="1365924"/>
    <lineage>
        <taxon>Bacteria</taxon>
        <taxon>Bacillati</taxon>
        <taxon>Actinomycetota</taxon>
        <taxon>Actinomycetes</taxon>
        <taxon>Pseudonocardiales</taxon>
        <taxon>Pseudonocardiaceae</taxon>
        <taxon>Kibdelosporangium</taxon>
    </lineage>
</organism>
<accession>A0ABS4TTQ1</accession>
<gene>
    <name evidence="5" type="ORF">JOF56_008168</name>
</gene>
<evidence type="ECO:0000256" key="1">
    <source>
        <dbReference type="ARBA" id="ARBA00022630"/>
    </source>
</evidence>
<dbReference type="InterPro" id="IPR002346">
    <property type="entry name" value="Mopterin_DH_FAD-bd"/>
</dbReference>
<dbReference type="InterPro" id="IPR016169">
    <property type="entry name" value="FAD-bd_PCMH_sub2"/>
</dbReference>
<dbReference type="Pfam" id="PF00941">
    <property type="entry name" value="FAD_binding_5"/>
    <property type="match status" value="1"/>
</dbReference>
<keyword evidence="1" id="KW-0285">Flavoprotein</keyword>
<feature type="domain" description="FAD-binding PCMH-type" evidence="4">
    <location>
        <begin position="1"/>
        <end position="155"/>
    </location>
</feature>
<dbReference type="InterPro" id="IPR036318">
    <property type="entry name" value="FAD-bd_PCMH-like_sf"/>
</dbReference>
<dbReference type="SUPFAM" id="SSF55447">
    <property type="entry name" value="CO dehydrogenase flavoprotein C-terminal domain-like"/>
    <property type="match status" value="1"/>
</dbReference>
<dbReference type="InterPro" id="IPR036683">
    <property type="entry name" value="CO_DH_flav_C_dom_sf"/>
</dbReference>
<dbReference type="PANTHER" id="PTHR42659">
    <property type="entry name" value="XANTHINE DEHYDROGENASE SUBUNIT C-RELATED"/>
    <property type="match status" value="1"/>
</dbReference>
<dbReference type="SMART" id="SM01092">
    <property type="entry name" value="CO_deh_flav_C"/>
    <property type="match status" value="1"/>
</dbReference>
<dbReference type="RefSeq" id="WP_209644831.1">
    <property type="nucleotide sequence ID" value="NZ_JAGINW010000001.1"/>
</dbReference>
<dbReference type="EMBL" id="JAGINW010000001">
    <property type="protein sequence ID" value="MBP2327783.1"/>
    <property type="molecule type" value="Genomic_DNA"/>
</dbReference>
<proteinExistence type="predicted"/>
<dbReference type="InterPro" id="IPR051312">
    <property type="entry name" value="Diverse_Substr_Oxidored"/>
</dbReference>
<dbReference type="Pfam" id="PF03450">
    <property type="entry name" value="CO_deh_flav_C"/>
    <property type="match status" value="1"/>
</dbReference>
<keyword evidence="3" id="KW-0560">Oxidoreductase</keyword>
<dbReference type="Proteomes" id="UP001519332">
    <property type="component" value="Unassembled WGS sequence"/>
</dbReference>
<dbReference type="PROSITE" id="PS51387">
    <property type="entry name" value="FAD_PCMH"/>
    <property type="match status" value="1"/>
</dbReference>
<evidence type="ECO:0000313" key="6">
    <source>
        <dbReference type="Proteomes" id="UP001519332"/>
    </source>
</evidence>
<dbReference type="SUPFAM" id="SSF56176">
    <property type="entry name" value="FAD-binding/transporter-associated domain-like"/>
    <property type="match status" value="1"/>
</dbReference>
<keyword evidence="6" id="KW-1185">Reference proteome</keyword>